<evidence type="ECO:0000313" key="2">
    <source>
        <dbReference type="EMBL" id="NUW44477.1"/>
    </source>
</evidence>
<dbReference type="EMBL" id="JABWGO010000009">
    <property type="protein sequence ID" value="NUW44477.1"/>
    <property type="molecule type" value="Genomic_DNA"/>
</dbReference>
<name>A0A7Y6ME29_9ACTN</name>
<keyword evidence="3" id="KW-1185">Reference proteome</keyword>
<gene>
    <name evidence="2" type="ORF">HT134_30775</name>
</gene>
<evidence type="ECO:0000313" key="3">
    <source>
        <dbReference type="Proteomes" id="UP000546126"/>
    </source>
</evidence>
<protein>
    <submittedName>
        <fullName evidence="2">Uncharacterized protein</fullName>
    </submittedName>
</protein>
<accession>A0A7Y6ME29</accession>
<comment type="caution">
    <text evidence="2">The sequence shown here is derived from an EMBL/GenBank/DDBJ whole genome shotgun (WGS) entry which is preliminary data.</text>
</comment>
<dbReference type="Proteomes" id="UP000546126">
    <property type="component" value="Unassembled WGS sequence"/>
</dbReference>
<dbReference type="RefSeq" id="WP_175603983.1">
    <property type="nucleotide sequence ID" value="NZ_JABWGO010000009.1"/>
</dbReference>
<feature type="transmembrane region" description="Helical" evidence="1">
    <location>
        <begin position="12"/>
        <end position="29"/>
    </location>
</feature>
<feature type="transmembrane region" description="Helical" evidence="1">
    <location>
        <begin position="36"/>
        <end position="55"/>
    </location>
</feature>
<keyword evidence="1" id="KW-0812">Transmembrane</keyword>
<keyword evidence="1" id="KW-0472">Membrane</keyword>
<evidence type="ECO:0000256" key="1">
    <source>
        <dbReference type="SAM" id="Phobius"/>
    </source>
</evidence>
<keyword evidence="1" id="KW-1133">Transmembrane helix</keyword>
<proteinExistence type="predicted"/>
<dbReference type="AlphaFoldDB" id="A0A7Y6ME29"/>
<sequence>MSRQPSSPLRMSAAVGLVPYLVGALIARLRMDSRGHVAWAVFFVAAVAVLAVNPGHPNPW</sequence>
<organism evidence="2 3">
    <name type="scientific">Nonomuraea rhodomycinica</name>
    <dbReference type="NCBI Taxonomy" id="1712872"/>
    <lineage>
        <taxon>Bacteria</taxon>
        <taxon>Bacillati</taxon>
        <taxon>Actinomycetota</taxon>
        <taxon>Actinomycetes</taxon>
        <taxon>Streptosporangiales</taxon>
        <taxon>Streptosporangiaceae</taxon>
        <taxon>Nonomuraea</taxon>
    </lineage>
</organism>
<reference evidence="2 3" key="1">
    <citation type="submission" date="2020-06" db="EMBL/GenBank/DDBJ databases">
        <authorList>
            <person name="Chanama M."/>
        </authorList>
    </citation>
    <scope>NUCLEOTIDE SEQUENCE [LARGE SCALE GENOMIC DNA]</scope>
    <source>
        <strain evidence="2 3">TBRC6557</strain>
    </source>
</reference>